<sequence>MAFIIKFNGTVLPGFIDQATLIGIGGLTTNNQVTLFTQNVAKIAAAVRKKLPAPLAPYISVTADDLK</sequence>
<evidence type="ECO:0000313" key="2">
    <source>
        <dbReference type="Proteomes" id="UP000063429"/>
    </source>
</evidence>
<evidence type="ECO:0000313" key="1">
    <source>
        <dbReference type="EMBL" id="AKZ64276.1"/>
    </source>
</evidence>
<gene>
    <name evidence="1" type="ORF">F506_17825</name>
</gene>
<keyword evidence="2" id="KW-1185">Reference proteome</keyword>
<proteinExistence type="predicted"/>
<organism evidence="1 2">
    <name type="scientific">Herbaspirillum hiltneri N3</name>
    <dbReference type="NCBI Taxonomy" id="1262470"/>
    <lineage>
        <taxon>Bacteria</taxon>
        <taxon>Pseudomonadati</taxon>
        <taxon>Pseudomonadota</taxon>
        <taxon>Betaproteobacteria</taxon>
        <taxon>Burkholderiales</taxon>
        <taxon>Oxalobacteraceae</taxon>
        <taxon>Herbaspirillum</taxon>
    </lineage>
</organism>
<protein>
    <submittedName>
        <fullName evidence="1">Uncharacterized protein</fullName>
    </submittedName>
</protein>
<accession>A0ABN4I5U3</accession>
<dbReference type="RefSeq" id="WP_053199644.1">
    <property type="nucleotide sequence ID" value="NZ_CP011409.1"/>
</dbReference>
<dbReference type="Proteomes" id="UP000063429">
    <property type="component" value="Chromosome"/>
</dbReference>
<name>A0ABN4I5U3_9BURK</name>
<dbReference type="EMBL" id="CP011409">
    <property type="protein sequence ID" value="AKZ64276.1"/>
    <property type="molecule type" value="Genomic_DNA"/>
</dbReference>
<reference evidence="2" key="1">
    <citation type="journal article" date="2015" name="Genome Announc.">
        <title>Complete Genome Sequence of Herbaspirillum hiltneri N3 (DSM 17495), Isolated from Surface-Sterilized Wheat Roots.</title>
        <authorList>
            <person name="Guizelini D."/>
            <person name="Saizaki P.M."/>
            <person name="Coimbra N.A."/>
            <person name="Weiss V.A."/>
            <person name="Faoro H."/>
            <person name="Sfeir M.Z."/>
            <person name="Baura V.A."/>
            <person name="Monteiro R.A."/>
            <person name="Chubatsu L.S."/>
            <person name="Souza E.M."/>
            <person name="Cruz L.M."/>
            <person name="Pedrosa F.O."/>
            <person name="Raittz R.T."/>
            <person name="Marchaukoski J.N."/>
            <person name="Steffens M.B."/>
        </authorList>
    </citation>
    <scope>NUCLEOTIDE SEQUENCE [LARGE SCALE GENOMIC DNA]</scope>
    <source>
        <strain evidence="2">N3</strain>
    </source>
</reference>